<evidence type="ECO:0000256" key="1">
    <source>
        <dbReference type="ARBA" id="ARBA00003966"/>
    </source>
</evidence>
<dbReference type="PRINTS" id="PR00086">
    <property type="entry name" value="LLDHDRGNASE"/>
</dbReference>
<evidence type="ECO:0000259" key="10">
    <source>
        <dbReference type="Pfam" id="PF02866"/>
    </source>
</evidence>
<feature type="domain" description="Lactate/malate dehydrogenase N-terminal" evidence="9">
    <location>
        <begin position="5"/>
        <end position="145"/>
    </location>
</feature>
<dbReference type="PIRSF" id="PIRSF000102">
    <property type="entry name" value="Lac_mal_DH"/>
    <property type="match status" value="1"/>
</dbReference>
<comment type="catalytic activity">
    <reaction evidence="5">
        <text>(S)-malate + NAD(+) = oxaloacetate + NADH + H(+)</text>
        <dbReference type="Rhea" id="RHEA:21432"/>
        <dbReference type="ChEBI" id="CHEBI:15378"/>
        <dbReference type="ChEBI" id="CHEBI:15589"/>
        <dbReference type="ChEBI" id="CHEBI:16452"/>
        <dbReference type="ChEBI" id="CHEBI:57540"/>
        <dbReference type="ChEBI" id="CHEBI:57945"/>
        <dbReference type="EC" id="1.1.1.37"/>
    </reaction>
</comment>
<evidence type="ECO:0000313" key="11">
    <source>
        <dbReference type="EMBL" id="TGY92358.1"/>
    </source>
</evidence>
<evidence type="ECO:0000256" key="3">
    <source>
        <dbReference type="ARBA" id="ARBA00023002"/>
    </source>
</evidence>
<reference evidence="11 12" key="1">
    <citation type="journal article" date="2013" name="Int. J. Syst. Evol. Microbiol.">
        <title>Marinicauda pacifica gen. nov., sp. nov., a prosthecate alphaproteobacterium of the family Hyphomonadaceae isolated from deep seawater.</title>
        <authorList>
            <person name="Zhang X.Y."/>
            <person name="Li G.W."/>
            <person name="Wang C.S."/>
            <person name="Zhang Y.J."/>
            <person name="Xu X.W."/>
            <person name="Li H."/>
            <person name="Liu A."/>
            <person name="Liu C."/>
            <person name="Xie B.B."/>
            <person name="Qin Q.L."/>
            <person name="Xu Z."/>
            <person name="Chen X.L."/>
            <person name="Zhou B.C."/>
            <person name="Zhang Y.Z."/>
        </authorList>
    </citation>
    <scope>NUCLEOTIDE SEQUENCE [LARGE SCALE GENOMIC DNA]</scope>
    <source>
        <strain evidence="11 12">P-1 km-3</strain>
    </source>
</reference>
<dbReference type="InterPro" id="IPR022383">
    <property type="entry name" value="Lactate/malate_DH_C"/>
</dbReference>
<dbReference type="NCBIfam" id="NF004863">
    <property type="entry name" value="PRK06223.1"/>
    <property type="match status" value="1"/>
</dbReference>
<protein>
    <recommendedName>
        <fullName evidence="5">Malate dehydrogenase</fullName>
        <ecNumber evidence="5">1.1.1.37</ecNumber>
    </recommendedName>
</protein>
<dbReference type="HAMAP" id="MF_00487">
    <property type="entry name" value="Malate_dehydrog_3"/>
    <property type="match status" value="1"/>
</dbReference>
<dbReference type="InterPro" id="IPR001236">
    <property type="entry name" value="Lactate/malate_DH_N"/>
</dbReference>
<dbReference type="AlphaFoldDB" id="A0A4S2H9R4"/>
<dbReference type="Gene3D" id="3.90.110.10">
    <property type="entry name" value="Lactate dehydrogenase/glycoside hydrolase, family 4, C-terminal"/>
    <property type="match status" value="1"/>
</dbReference>
<feature type="binding site" evidence="5 8">
    <location>
        <position position="34"/>
    </location>
    <ligand>
        <name>NAD(+)</name>
        <dbReference type="ChEBI" id="CHEBI:57540"/>
    </ligand>
</feature>
<feature type="binding site" evidence="5 7">
    <location>
        <position position="123"/>
    </location>
    <ligand>
        <name>substrate</name>
    </ligand>
</feature>
<comment type="caution">
    <text evidence="11">The sequence shown here is derived from an EMBL/GenBank/DDBJ whole genome shotgun (WGS) entry which is preliminary data.</text>
</comment>
<dbReference type="SUPFAM" id="SSF51735">
    <property type="entry name" value="NAD(P)-binding Rossmann-fold domains"/>
    <property type="match status" value="1"/>
</dbReference>
<dbReference type="Pfam" id="PF00056">
    <property type="entry name" value="Ldh_1_N"/>
    <property type="match status" value="1"/>
</dbReference>
<feature type="active site" description="Proton acceptor" evidence="5 6">
    <location>
        <position position="178"/>
    </location>
</feature>
<accession>A0A4S2H9R4</accession>
<dbReference type="PANTHER" id="PTHR43128:SF16">
    <property type="entry name" value="L-LACTATE DEHYDROGENASE"/>
    <property type="match status" value="1"/>
</dbReference>
<dbReference type="PANTHER" id="PTHR43128">
    <property type="entry name" value="L-2-HYDROXYCARBOXYLATE DEHYDROGENASE (NAD(P)(+))"/>
    <property type="match status" value="1"/>
</dbReference>
<dbReference type="InterPro" id="IPR036291">
    <property type="entry name" value="NAD(P)-bd_dom_sf"/>
</dbReference>
<evidence type="ECO:0000256" key="6">
    <source>
        <dbReference type="PIRSR" id="PIRSR000102-1"/>
    </source>
</evidence>
<evidence type="ECO:0000256" key="5">
    <source>
        <dbReference type="HAMAP-Rule" id="MF_00487"/>
    </source>
</evidence>
<organism evidence="11 12">
    <name type="scientific">Marinicauda pacifica</name>
    <dbReference type="NCBI Taxonomy" id="1133559"/>
    <lineage>
        <taxon>Bacteria</taxon>
        <taxon>Pseudomonadati</taxon>
        <taxon>Pseudomonadota</taxon>
        <taxon>Alphaproteobacteria</taxon>
        <taxon>Maricaulales</taxon>
        <taxon>Maricaulaceae</taxon>
        <taxon>Marinicauda</taxon>
    </lineage>
</organism>
<dbReference type="InterPro" id="IPR011275">
    <property type="entry name" value="Malate_DH_type3"/>
</dbReference>
<keyword evidence="3 5" id="KW-0560">Oxidoreductase</keyword>
<feature type="binding site" evidence="5 7">
    <location>
        <position position="85"/>
    </location>
    <ligand>
        <name>substrate</name>
    </ligand>
</feature>
<dbReference type="FunFam" id="3.90.110.10:FF:000004">
    <property type="entry name" value="Malate dehydrogenase"/>
    <property type="match status" value="1"/>
</dbReference>
<feature type="binding site" evidence="5 7">
    <location>
        <position position="154"/>
    </location>
    <ligand>
        <name>substrate</name>
    </ligand>
</feature>
<comment type="similarity">
    <text evidence="5">Belongs to the LDH/MDH superfamily. MDH type 3 family.</text>
</comment>
<dbReference type="GO" id="GO:0006099">
    <property type="term" value="P:tricarboxylic acid cycle"/>
    <property type="evidence" value="ECO:0007669"/>
    <property type="project" value="UniProtKB-UniRule"/>
</dbReference>
<dbReference type="EMBL" id="SRXV01000003">
    <property type="protein sequence ID" value="TGY92358.1"/>
    <property type="molecule type" value="Genomic_DNA"/>
</dbReference>
<gene>
    <name evidence="5 11" type="primary">mdh</name>
    <name evidence="11" type="ORF">E5162_11980</name>
</gene>
<name>A0A4S2H9R4_9PROT</name>
<evidence type="ECO:0000256" key="2">
    <source>
        <dbReference type="ARBA" id="ARBA00022532"/>
    </source>
</evidence>
<dbReference type="SUPFAM" id="SSF56327">
    <property type="entry name" value="LDH C-terminal domain-like"/>
    <property type="match status" value="1"/>
</dbReference>
<keyword evidence="4 5" id="KW-0520">NAD</keyword>
<dbReference type="GO" id="GO:0006089">
    <property type="term" value="P:lactate metabolic process"/>
    <property type="evidence" value="ECO:0007669"/>
    <property type="project" value="TreeGrafter"/>
</dbReference>
<dbReference type="Gene3D" id="3.40.50.720">
    <property type="entry name" value="NAD(P)-binding Rossmann-like Domain"/>
    <property type="match status" value="1"/>
</dbReference>
<dbReference type="FunFam" id="3.40.50.720:FF:000018">
    <property type="entry name" value="Malate dehydrogenase"/>
    <property type="match status" value="1"/>
</dbReference>
<proteinExistence type="inferred from homology"/>
<dbReference type="CDD" id="cd01339">
    <property type="entry name" value="LDH-like_MDH"/>
    <property type="match status" value="1"/>
</dbReference>
<keyword evidence="12" id="KW-1185">Reference proteome</keyword>
<dbReference type="GO" id="GO:0030060">
    <property type="term" value="F:L-malate dehydrogenase (NAD+) activity"/>
    <property type="evidence" value="ECO:0007669"/>
    <property type="project" value="UniProtKB-UniRule"/>
</dbReference>
<sequence>MARKKIALIGAGMIGGTLAHIAAREELGDVVLMDLAEGTAKGKALDLCQASPVFGMDSHLTGGSVEDYTPIAGADVCIVTAGVPRKPGMSRDDLVEINLKVMKAVGEGIAKHAPNAFVICITNPLDAMVWALREFSGLPQEKVVGMAGVLDSARFRWFLAEEFGVSVEDVTAFVMGGHGDTMVPLTRYSTVAGIPVPDLIKMGWSTQAKIDEIVQRTRQGGGEIVKLLGNGSAFYAPAESAIAMAKSYLHDKKRVFPCAAHLTGQFGVNDMYVGVPIVIGEKGVEKIVEISLNSDEQEMFDHSVDAVKELVAACKKLDSSLA</sequence>
<feature type="binding site" evidence="5 8">
    <location>
        <begin position="10"/>
        <end position="15"/>
    </location>
    <ligand>
        <name>NAD(+)</name>
        <dbReference type="ChEBI" id="CHEBI:57540"/>
    </ligand>
</feature>
<evidence type="ECO:0000256" key="8">
    <source>
        <dbReference type="PIRSR" id="PIRSR000102-3"/>
    </source>
</evidence>
<dbReference type="NCBIfam" id="TIGR01763">
    <property type="entry name" value="MalateDH_bact"/>
    <property type="match status" value="1"/>
</dbReference>
<keyword evidence="2 5" id="KW-0816">Tricarboxylic acid cycle</keyword>
<dbReference type="RefSeq" id="WP_135945492.1">
    <property type="nucleotide sequence ID" value="NZ_BMEI01000003.1"/>
</dbReference>
<dbReference type="Proteomes" id="UP000305451">
    <property type="component" value="Unassembled WGS sequence"/>
</dbReference>
<feature type="domain" description="Lactate/malate dehydrogenase C-terminal" evidence="10">
    <location>
        <begin position="150"/>
        <end position="311"/>
    </location>
</feature>
<dbReference type="OrthoDB" id="9802969at2"/>
<dbReference type="EC" id="1.1.1.37" evidence="5"/>
<evidence type="ECO:0000313" key="12">
    <source>
        <dbReference type="Proteomes" id="UP000305451"/>
    </source>
</evidence>
<dbReference type="GO" id="GO:0004459">
    <property type="term" value="F:L-lactate dehydrogenase (NAD+) activity"/>
    <property type="evidence" value="ECO:0007669"/>
    <property type="project" value="TreeGrafter"/>
</dbReference>
<dbReference type="Pfam" id="PF02866">
    <property type="entry name" value="Ldh_1_C"/>
    <property type="match status" value="1"/>
</dbReference>
<feature type="binding site" evidence="5 8">
    <location>
        <position position="98"/>
    </location>
    <ligand>
        <name>NAD(+)</name>
        <dbReference type="ChEBI" id="CHEBI:57540"/>
    </ligand>
</feature>
<dbReference type="InterPro" id="IPR015955">
    <property type="entry name" value="Lactate_DH/Glyco_Ohase_4_C"/>
</dbReference>
<evidence type="ECO:0000256" key="7">
    <source>
        <dbReference type="PIRSR" id="PIRSR000102-2"/>
    </source>
</evidence>
<dbReference type="InterPro" id="IPR001557">
    <property type="entry name" value="L-lactate/malate_DH"/>
</dbReference>
<feature type="binding site" evidence="5 7">
    <location>
        <position position="91"/>
    </location>
    <ligand>
        <name>substrate</name>
    </ligand>
</feature>
<evidence type="ECO:0000259" key="9">
    <source>
        <dbReference type="Pfam" id="PF00056"/>
    </source>
</evidence>
<comment type="function">
    <text evidence="1 5">Catalyzes the reversible oxidation of malate to oxaloacetate.</text>
</comment>
<feature type="binding site" evidence="5 8">
    <location>
        <begin position="121"/>
        <end position="123"/>
    </location>
    <ligand>
        <name>NAD(+)</name>
        <dbReference type="ChEBI" id="CHEBI:57540"/>
    </ligand>
</feature>
<evidence type="ECO:0000256" key="4">
    <source>
        <dbReference type="ARBA" id="ARBA00023027"/>
    </source>
</evidence>